<reference evidence="10" key="1">
    <citation type="submission" date="2015-06" db="UniProtKB">
        <authorList>
            <consortium name="EnsemblPlants"/>
        </authorList>
    </citation>
    <scope>IDENTIFICATION</scope>
</reference>
<dbReference type="EnsemblPlants" id="EMT05997">
    <property type="protein sequence ID" value="EMT05997"/>
    <property type="gene ID" value="F775_31074"/>
</dbReference>
<feature type="region of interest" description="Disordered" evidence="8">
    <location>
        <begin position="725"/>
        <end position="755"/>
    </location>
</feature>
<evidence type="ECO:0000256" key="4">
    <source>
        <dbReference type="ARBA" id="ARBA00022980"/>
    </source>
</evidence>
<dbReference type="GO" id="GO:0005840">
    <property type="term" value="C:ribosome"/>
    <property type="evidence" value="ECO:0007669"/>
    <property type="project" value="UniProtKB-KW"/>
</dbReference>
<dbReference type="AlphaFoldDB" id="M8BSR3"/>
<evidence type="ECO:0000256" key="1">
    <source>
        <dbReference type="ARBA" id="ARBA00004173"/>
    </source>
</evidence>
<dbReference type="GO" id="GO:0010228">
    <property type="term" value="P:vegetative to reproductive phase transition of meristem"/>
    <property type="evidence" value="ECO:0007669"/>
    <property type="project" value="TreeGrafter"/>
</dbReference>
<protein>
    <recommendedName>
        <fullName evidence="7">Large ribosomal subunit protein mL46</fullName>
    </recommendedName>
</protein>
<dbReference type="GO" id="GO:0005743">
    <property type="term" value="C:mitochondrial inner membrane"/>
    <property type="evidence" value="ECO:0007669"/>
    <property type="project" value="UniProtKB-ARBA"/>
</dbReference>
<feature type="region of interest" description="Disordered" evidence="8">
    <location>
        <begin position="889"/>
        <end position="909"/>
    </location>
</feature>
<dbReference type="InterPro" id="IPR033650">
    <property type="entry name" value="Ribosomal_mL46_NUDIX"/>
</dbReference>
<keyword evidence="9" id="KW-0812">Transmembrane</keyword>
<keyword evidence="5" id="KW-0496">Mitochondrion</keyword>
<keyword evidence="9" id="KW-1133">Transmembrane helix</keyword>
<evidence type="ECO:0000256" key="3">
    <source>
        <dbReference type="ARBA" id="ARBA00022946"/>
    </source>
</evidence>
<sequence length="909" mass="101461">MLPRSPASLHLRSLRWPRGFSSSSAPAAVAKEGADGKIVASVVFERLPVVIPKIHPVVYAFQEFSFRWRQQYRRQYPDDVLGKADARGKGDYQIDYVPAPRITEADKANDRKSLQRALDNKLYLLLYGKTFGAPDGKPVWHFPEKVYENEDSLRLCAESALKSVLGGLDNTYFVGNAPMAHMVTEQKEDSTVSPFKRFFFKSQVIGTTHLDIRRCEDHAWVTKAELLEYFPEHKDLLNKMIIHGNRLRGQGKRKQLVGWLLLIHERPGGLHRQALEPRVILALLRPPPAARLRQSRATHQNTAARPGAGRERGRDRVGAIWAAGDRRRTRQCLFPRTPIVSTALNSIMPLRGAGILSSKKMRLLFPSTFKLEQILHAGTNKHTFDDKEDSSTPQVQHDGVEVTPCSQLVSSSWKKELHWEQEEKKIEDEHISSTYLAPTLSLPLPAPGLAAVFCTKRIGPVLKILAVVFLPLPLLLLPVLGIVGSLLVGIGYGVFTPLMATFEAVGEGVADKLSHCFLDGTASTIRGACMVVRDVTDFCFHSYFSFMDELSEKMGDDEEPTDIKLSYLPRSFLVALVAVPLDVLMITGVALWKSPCMLLKGWQRLCEDLVGREGPFLETVCVPFAGLAIILWPLAVIAGVIASFLSSFFFGLHAGLIAYQEASFQMGLSYMISAVALYDEYTNDLLYLREGSCLPSNIFRRSCIAIILLGSKLLPIDRPKYRKAGSAKYETGRNKDEHNVTAASAEKQHQGQPDDVEVTNFNWPKDKVFDWMLGPLLVLKEQMKKLELTEDEELCLQKLIMTNANEKPSDWDDCGFPSSDGVKRAQLQAIIRRLQGIVANMSRIPSFRRRFMSLARALYLEAIDAGTIDGSRKVERKVKADIASEELQSRDVGDTKGSSNGTSVDVDMV</sequence>
<feature type="transmembrane region" description="Helical" evidence="9">
    <location>
        <begin position="572"/>
        <end position="592"/>
    </location>
</feature>
<dbReference type="FunFam" id="3.90.79.10:FF:000018">
    <property type="entry name" value="39S ribosomal protein L46, mitochondrial"/>
    <property type="match status" value="1"/>
</dbReference>
<feature type="transmembrane region" description="Helical" evidence="9">
    <location>
        <begin position="464"/>
        <end position="495"/>
    </location>
</feature>
<dbReference type="GO" id="GO:1990904">
    <property type="term" value="C:ribonucleoprotein complex"/>
    <property type="evidence" value="ECO:0007669"/>
    <property type="project" value="UniProtKB-KW"/>
</dbReference>
<comment type="subcellular location">
    <subcellularLocation>
        <location evidence="1">Mitochondrion</location>
    </subcellularLocation>
</comment>
<evidence type="ECO:0000256" key="9">
    <source>
        <dbReference type="SAM" id="Phobius"/>
    </source>
</evidence>
<evidence type="ECO:0000256" key="7">
    <source>
        <dbReference type="ARBA" id="ARBA00035190"/>
    </source>
</evidence>
<evidence type="ECO:0000256" key="8">
    <source>
        <dbReference type="SAM" id="MobiDB-lite"/>
    </source>
</evidence>
<proteinExistence type="inferred from homology"/>
<dbReference type="PANTHER" id="PTHR31133:SF2">
    <property type="entry name" value="EXPRESSED PROTEIN"/>
    <property type="match status" value="1"/>
</dbReference>
<feature type="transmembrane region" description="Helical" evidence="9">
    <location>
        <begin position="624"/>
        <end position="650"/>
    </location>
</feature>
<keyword evidence="6" id="KW-0687">Ribonucleoprotein</keyword>
<dbReference type="PANTHER" id="PTHR31133">
    <property type="entry name" value="MEMBRANE PROTEIN"/>
    <property type="match status" value="1"/>
</dbReference>
<evidence type="ECO:0000256" key="5">
    <source>
        <dbReference type="ARBA" id="ARBA00023128"/>
    </source>
</evidence>
<evidence type="ECO:0000313" key="10">
    <source>
        <dbReference type="EnsemblPlants" id="EMT05997"/>
    </source>
</evidence>
<comment type="similarity">
    <text evidence="2">Belongs to the mitochondrion-specific ribosomal protein mL46 family.</text>
</comment>
<accession>M8BSR3</accession>
<keyword evidence="3" id="KW-0809">Transit peptide</keyword>
<name>M8BSR3_AEGTA</name>
<feature type="compositionally biased region" description="Basic and acidic residues" evidence="8">
    <location>
        <begin position="730"/>
        <end position="739"/>
    </location>
</feature>
<keyword evidence="9" id="KW-0472">Membrane</keyword>
<organism evidence="10">
    <name type="scientific">Aegilops tauschii</name>
    <name type="common">Tausch's goatgrass</name>
    <name type="synonym">Aegilops squarrosa</name>
    <dbReference type="NCBI Taxonomy" id="37682"/>
    <lineage>
        <taxon>Eukaryota</taxon>
        <taxon>Viridiplantae</taxon>
        <taxon>Streptophyta</taxon>
        <taxon>Embryophyta</taxon>
        <taxon>Tracheophyta</taxon>
        <taxon>Spermatophyta</taxon>
        <taxon>Magnoliopsida</taxon>
        <taxon>Liliopsida</taxon>
        <taxon>Poales</taxon>
        <taxon>Poaceae</taxon>
        <taxon>BOP clade</taxon>
        <taxon>Pooideae</taxon>
        <taxon>Triticodae</taxon>
        <taxon>Triticeae</taxon>
        <taxon>Triticinae</taxon>
        <taxon>Aegilops</taxon>
    </lineage>
</organism>
<feature type="region of interest" description="Disordered" evidence="8">
    <location>
        <begin position="291"/>
        <end position="314"/>
    </location>
</feature>
<dbReference type="Gene3D" id="3.90.79.10">
    <property type="entry name" value="Nucleoside Triphosphate Pyrophosphohydrolase"/>
    <property type="match status" value="1"/>
</dbReference>
<dbReference type="InterPro" id="IPR040229">
    <property type="entry name" value="At3g27390-like"/>
</dbReference>
<keyword evidence="4" id="KW-0689">Ribosomal protein</keyword>
<dbReference type="CDD" id="cd04661">
    <property type="entry name" value="NUDIX_MRP_L46"/>
    <property type="match status" value="1"/>
</dbReference>
<evidence type="ECO:0000256" key="6">
    <source>
        <dbReference type="ARBA" id="ARBA00023274"/>
    </source>
</evidence>
<evidence type="ECO:0000256" key="2">
    <source>
        <dbReference type="ARBA" id="ARBA00009070"/>
    </source>
</evidence>